<dbReference type="Gene3D" id="2.60.120.1570">
    <property type="entry name" value="Peptide-N-glycosidase F, N-terminal domain"/>
    <property type="match status" value="1"/>
</dbReference>
<dbReference type="InterPro" id="IPR005901">
    <property type="entry name" value="GLPGLI"/>
</dbReference>
<dbReference type="SMART" id="SM01290">
    <property type="entry name" value="N-glycanase_N"/>
    <property type="match status" value="1"/>
</dbReference>
<keyword evidence="4" id="KW-1185">Reference proteome</keyword>
<evidence type="ECO:0000256" key="1">
    <source>
        <dbReference type="ARBA" id="ARBA00023157"/>
    </source>
</evidence>
<dbReference type="SUPFAM" id="SSF49742">
    <property type="entry name" value="PHM/PNGase F"/>
    <property type="match status" value="1"/>
</dbReference>
<dbReference type="NCBIfam" id="TIGR01200">
    <property type="entry name" value="GLPGLI"/>
    <property type="match status" value="1"/>
</dbReference>
<evidence type="ECO:0000313" key="4">
    <source>
        <dbReference type="Proteomes" id="UP000184611"/>
    </source>
</evidence>
<feature type="domain" description="Peptide-N-glycosidase F N-terminal" evidence="2">
    <location>
        <begin position="213"/>
        <end position="391"/>
    </location>
</feature>
<dbReference type="Pfam" id="PF09113">
    <property type="entry name" value="N-glycanase_C"/>
    <property type="match status" value="1"/>
</dbReference>
<evidence type="ECO:0000259" key="2">
    <source>
        <dbReference type="SMART" id="SM01290"/>
    </source>
</evidence>
<dbReference type="Pfam" id="PF22252">
    <property type="entry name" value="PNGase_F-II_N"/>
    <property type="match status" value="1"/>
</dbReference>
<dbReference type="InterPro" id="IPR015196">
    <property type="entry name" value="PngaseF_N"/>
</dbReference>
<gene>
    <name evidence="3" type="ORF">SAMN05443547_0189</name>
</gene>
<keyword evidence="1" id="KW-1015">Disulfide bond</keyword>
<dbReference type="Gene3D" id="2.60.120.230">
    <property type="match status" value="1"/>
</dbReference>
<reference evidence="4" key="1">
    <citation type="submission" date="2016-12" db="EMBL/GenBank/DDBJ databases">
        <authorList>
            <person name="Varghese N."/>
            <person name="Submissions S."/>
        </authorList>
    </citation>
    <scope>NUCLEOTIDE SEQUENCE [LARGE SCALE GENOMIC DNA]</scope>
    <source>
        <strain evidence="4">DSM 18830</strain>
    </source>
</reference>
<dbReference type="InterPro" id="IPR015197">
    <property type="entry name" value="PngaseF_C"/>
</dbReference>
<accession>A0A1M7ZST9</accession>
<dbReference type="InterPro" id="IPR008977">
    <property type="entry name" value="PHM/PNGase_F_dom_sf"/>
</dbReference>
<dbReference type="InterPro" id="IPR014784">
    <property type="entry name" value="Cu2_ascorb_mOase-like_C"/>
</dbReference>
<proteinExistence type="predicted"/>
<dbReference type="Proteomes" id="UP000184611">
    <property type="component" value="Unassembled WGS sequence"/>
</dbReference>
<dbReference type="AlphaFoldDB" id="A0A1M7ZST9"/>
<name>A0A1M7ZST9_9FLAO</name>
<sequence length="562" mass="63095">MKKFITISLLSLFTFAQSQTDTKPLKGFKITYTRSSNGKPIENQDAIFVFTNAIETLVTTEKMSAGKAEFPFEQTLINRSENKMVQVTQLKKEKSVTTVDSISLEKQNFEFLPDTKTILGYKCQKAKTIINSNTFELWYTNELEVKGAPTTLGQNIGLVLEMVRNGNFVISATKIDKMKSVNPSLELQKSTTKSPILDGLTYKDLVWKNRFTTIKVFENEIINFSEASKSNDSILRFANGTIILKKITFPEIKKGNLIFLDLIEQSNGDAYDRTGSVFMIPQDKKQSFLDGLQNGAKTLPIYENGNGKQYQGIVATPEFSPIIELMRFFTPFGIKQYNYIQLKDKTWHEIVPYRMDITDLKPNLSGKTVYVGTFIGNYDKGGHKISMNITINPSESSLDKTNISTPLFNTTNVMEMAGQEYATMFNHEKGLEVTFTLDKKIKNAKLRYITTGHGGWENGDEFVPKRNTLFFNGKEVFSFIPWRQDCGGYRLFNPASGNFNDGLSSSDLSRSNWCPGTATNPIYIELGDLKAGTHTIQVKIPQGPNEGGSFSAWNVSGVLLGE</sequence>
<organism evidence="3 4">
    <name type="scientific">Flavobacterium cucumis</name>
    <dbReference type="NCBI Taxonomy" id="416016"/>
    <lineage>
        <taxon>Bacteria</taxon>
        <taxon>Pseudomonadati</taxon>
        <taxon>Bacteroidota</taxon>
        <taxon>Flavobacteriia</taxon>
        <taxon>Flavobacteriales</taxon>
        <taxon>Flavobacteriaceae</taxon>
        <taxon>Flavobacterium</taxon>
    </lineage>
</organism>
<dbReference type="Pfam" id="PF09112">
    <property type="entry name" value="N-glycanase_N"/>
    <property type="match status" value="1"/>
</dbReference>
<dbReference type="InterPro" id="IPR043022">
    <property type="entry name" value="PngaseF_N_sf"/>
</dbReference>
<evidence type="ECO:0000313" key="3">
    <source>
        <dbReference type="EMBL" id="SHO71873.1"/>
    </source>
</evidence>
<dbReference type="OrthoDB" id="6281169at2"/>
<protein>
    <submittedName>
        <fullName evidence="3">GLPGLI family protein</fullName>
    </submittedName>
</protein>
<dbReference type="GO" id="GO:0016715">
    <property type="term" value="F:oxidoreductase activity, acting on paired donors, with incorporation or reduction of molecular oxygen, reduced ascorbate as one donor, and incorporation of one atom of oxygen"/>
    <property type="evidence" value="ECO:0007669"/>
    <property type="project" value="InterPro"/>
</dbReference>
<dbReference type="EMBL" id="FRYK01000001">
    <property type="protein sequence ID" value="SHO71873.1"/>
    <property type="molecule type" value="Genomic_DNA"/>
</dbReference>
<dbReference type="STRING" id="416016.SAMN05443547_0189"/>
<dbReference type="RefSeq" id="WP_073580547.1">
    <property type="nucleotide sequence ID" value="NZ_CBCSEA010000003.1"/>
</dbReference>